<organism evidence="1 2">
    <name type="scientific">Brachionus plicatilis</name>
    <name type="common">Marine rotifer</name>
    <name type="synonym">Brachionus muelleri</name>
    <dbReference type="NCBI Taxonomy" id="10195"/>
    <lineage>
        <taxon>Eukaryota</taxon>
        <taxon>Metazoa</taxon>
        <taxon>Spiralia</taxon>
        <taxon>Gnathifera</taxon>
        <taxon>Rotifera</taxon>
        <taxon>Eurotatoria</taxon>
        <taxon>Monogononta</taxon>
        <taxon>Pseudotrocha</taxon>
        <taxon>Ploima</taxon>
        <taxon>Brachionidae</taxon>
        <taxon>Brachionus</taxon>
    </lineage>
</organism>
<dbReference type="EMBL" id="REGN01007967">
    <property type="protein sequence ID" value="RNA04775.1"/>
    <property type="molecule type" value="Genomic_DNA"/>
</dbReference>
<dbReference type="AlphaFoldDB" id="A0A3M7Q177"/>
<reference evidence="1 2" key="1">
    <citation type="journal article" date="2018" name="Sci. Rep.">
        <title>Genomic signatures of local adaptation to the degree of environmental predictability in rotifers.</title>
        <authorList>
            <person name="Franch-Gras L."/>
            <person name="Hahn C."/>
            <person name="Garcia-Roger E.M."/>
            <person name="Carmona M.J."/>
            <person name="Serra M."/>
            <person name="Gomez A."/>
        </authorList>
    </citation>
    <scope>NUCLEOTIDE SEQUENCE [LARGE SCALE GENOMIC DNA]</scope>
    <source>
        <strain evidence="1">HYR1</strain>
    </source>
</reference>
<comment type="caution">
    <text evidence="1">The sequence shown here is derived from an EMBL/GenBank/DDBJ whole genome shotgun (WGS) entry which is preliminary data.</text>
</comment>
<proteinExistence type="predicted"/>
<dbReference type="Proteomes" id="UP000276133">
    <property type="component" value="Unassembled WGS sequence"/>
</dbReference>
<gene>
    <name evidence="1" type="ORF">BpHYR1_048074</name>
</gene>
<evidence type="ECO:0000313" key="2">
    <source>
        <dbReference type="Proteomes" id="UP000276133"/>
    </source>
</evidence>
<keyword evidence="2" id="KW-1185">Reference proteome</keyword>
<sequence>MNNQSKTQNVQFCRLPQQFCIKFQIESIDNRSTGASSNLLTNKYKKDSEELISGMSLSEYTFKIERQIIFY</sequence>
<name>A0A3M7Q177_BRAPC</name>
<accession>A0A3M7Q177</accession>
<protein>
    <submittedName>
        <fullName evidence="1">Uncharacterized protein</fullName>
    </submittedName>
</protein>
<evidence type="ECO:0000313" key="1">
    <source>
        <dbReference type="EMBL" id="RNA04775.1"/>
    </source>
</evidence>